<evidence type="ECO:0000256" key="2">
    <source>
        <dbReference type="ARBA" id="ARBA00023043"/>
    </source>
</evidence>
<dbReference type="Gene3D" id="1.25.40.20">
    <property type="entry name" value="Ankyrin repeat-containing domain"/>
    <property type="match status" value="1"/>
</dbReference>
<dbReference type="Pfam" id="PF12796">
    <property type="entry name" value="Ank_2"/>
    <property type="match status" value="1"/>
</dbReference>
<dbReference type="OrthoDB" id="539213at2759"/>
<keyword evidence="2 3" id="KW-0040">ANK repeat</keyword>
<comment type="caution">
    <text evidence="5">The sequence shown here is derived from an EMBL/GenBank/DDBJ whole genome shotgun (WGS) entry which is preliminary data.</text>
</comment>
<organism evidence="5 6">
    <name type="scientific">Symbiodinium necroappetens</name>
    <dbReference type="NCBI Taxonomy" id="1628268"/>
    <lineage>
        <taxon>Eukaryota</taxon>
        <taxon>Sar</taxon>
        <taxon>Alveolata</taxon>
        <taxon>Dinophyceae</taxon>
        <taxon>Suessiales</taxon>
        <taxon>Symbiodiniaceae</taxon>
        <taxon>Symbiodinium</taxon>
    </lineage>
</organism>
<dbReference type="PANTHER" id="PTHR24171">
    <property type="entry name" value="ANKYRIN REPEAT DOMAIN-CONTAINING PROTEIN 39-RELATED"/>
    <property type="match status" value="1"/>
</dbReference>
<dbReference type="PANTHER" id="PTHR24171:SF8">
    <property type="entry name" value="BRCA1-ASSOCIATED RING DOMAIN PROTEIN 1"/>
    <property type="match status" value="1"/>
</dbReference>
<dbReference type="GO" id="GO:0004842">
    <property type="term" value="F:ubiquitin-protein transferase activity"/>
    <property type="evidence" value="ECO:0007669"/>
    <property type="project" value="TreeGrafter"/>
</dbReference>
<evidence type="ECO:0000313" key="5">
    <source>
        <dbReference type="EMBL" id="CAE7198412.1"/>
    </source>
</evidence>
<dbReference type="InterPro" id="IPR036770">
    <property type="entry name" value="Ankyrin_rpt-contain_sf"/>
</dbReference>
<dbReference type="Pfam" id="PF01369">
    <property type="entry name" value="Sec7"/>
    <property type="match status" value="1"/>
</dbReference>
<dbReference type="PROSITE" id="PS50190">
    <property type="entry name" value="SEC7"/>
    <property type="match status" value="1"/>
</dbReference>
<dbReference type="InterPro" id="IPR000904">
    <property type="entry name" value="Sec7_dom"/>
</dbReference>
<evidence type="ECO:0000259" key="4">
    <source>
        <dbReference type="PROSITE" id="PS50190"/>
    </source>
</evidence>
<dbReference type="SUPFAM" id="SSF48403">
    <property type="entry name" value="Ankyrin repeat"/>
    <property type="match status" value="1"/>
</dbReference>
<feature type="repeat" description="ANK" evidence="3">
    <location>
        <begin position="119"/>
        <end position="151"/>
    </location>
</feature>
<evidence type="ECO:0000256" key="1">
    <source>
        <dbReference type="ARBA" id="ARBA00022737"/>
    </source>
</evidence>
<dbReference type="Proteomes" id="UP000601435">
    <property type="component" value="Unassembled WGS sequence"/>
</dbReference>
<dbReference type="AlphaFoldDB" id="A0A812J5Z4"/>
<protein>
    <submittedName>
        <fullName evidence="5">EMB506 protein</fullName>
    </submittedName>
</protein>
<dbReference type="SUPFAM" id="SSF48425">
    <property type="entry name" value="Sec7 domain"/>
    <property type="match status" value="1"/>
</dbReference>
<evidence type="ECO:0000256" key="3">
    <source>
        <dbReference type="PROSITE-ProRule" id="PRU00023"/>
    </source>
</evidence>
<reference evidence="5" key="1">
    <citation type="submission" date="2021-02" db="EMBL/GenBank/DDBJ databases">
        <authorList>
            <person name="Dougan E. K."/>
            <person name="Rhodes N."/>
            <person name="Thang M."/>
            <person name="Chan C."/>
        </authorList>
    </citation>
    <scope>NUCLEOTIDE SEQUENCE</scope>
</reference>
<evidence type="ECO:0000313" key="6">
    <source>
        <dbReference type="Proteomes" id="UP000601435"/>
    </source>
</evidence>
<feature type="domain" description="SEC7" evidence="4">
    <location>
        <begin position="247"/>
        <end position="437"/>
    </location>
</feature>
<name>A0A812J5Z4_9DINO</name>
<dbReference type="PROSITE" id="PS50297">
    <property type="entry name" value="ANK_REP_REGION"/>
    <property type="match status" value="2"/>
</dbReference>
<dbReference type="Gene3D" id="1.10.1000.11">
    <property type="entry name" value="Arf Nucleotide-binding Site Opener,domain 2"/>
    <property type="match status" value="1"/>
</dbReference>
<dbReference type="PROSITE" id="PS50088">
    <property type="entry name" value="ANK_REPEAT"/>
    <property type="match status" value="2"/>
</dbReference>
<keyword evidence="6" id="KW-1185">Reference proteome</keyword>
<dbReference type="InterPro" id="IPR035999">
    <property type="entry name" value="Sec7_dom_sf"/>
</dbReference>
<dbReference type="InterPro" id="IPR023394">
    <property type="entry name" value="Sec7_C_sf"/>
</dbReference>
<feature type="repeat" description="ANK" evidence="3">
    <location>
        <begin position="81"/>
        <end position="103"/>
    </location>
</feature>
<dbReference type="GO" id="GO:0032012">
    <property type="term" value="P:regulation of ARF protein signal transduction"/>
    <property type="evidence" value="ECO:0007669"/>
    <property type="project" value="InterPro"/>
</dbReference>
<sequence length="680" mass="74171">MGGNIGFCGRSDVEKCRSLDCKPREHPDAAGAPPAGAIFAETLAGLNEVDQQLLLFCSKGQSAAVRWLLRFGADAGARDCNGTTGLHAACRKGSLRVVQALLDIPATESSLPVNIADASGWTPLHVAACNGRQAVAAALLRSHADAAARNKSGQVALELCVDSATKSLLMLCREDVPGVTGGPAALEKHIPTAADMADTPLHESQGDPDGETIRYEPFFVPREPLIPAGARDNDFLALCDRIAQCCFNSQAGRGLAFLVASGTVRDRPTCMVDYWRMNRLSAEQMGLYLSEDFSLAKILRMEYLNSIRFVNTGVMAALCFAFSEIALPWDLQCLDRITWSLAEVWVRQHLRSQTREAPLMSSSRELAGQALWAQLLGVDILHELFFSTIMLHWNHYADLPDSQRVHLQDWVDMHRAGDNQIISSMVLAPIYEMVSNWKWEPLQIGRPRSPDPKSEAGITSLFDGVASVEGWAYAVGDDFLSHVNETAQGTIEQERIHEALGYVCEGTFSARVPIAQNAVAAPISHAMKAVPMEDSTSGMHFSSDVWISLCGPLLLLSFDQARRSLQTTVYGSDAEGQCESCGAMLQVTCPFAFMYLGKVQLSDINPGRALFSLEAPQQGDETSRLELVLLLPDARWHVCSLQKLVLQLTDARHLKDWIACFADLALMTGASTNSIPLKQI</sequence>
<dbReference type="SMART" id="SM00248">
    <property type="entry name" value="ANK"/>
    <property type="match status" value="3"/>
</dbReference>
<dbReference type="GO" id="GO:0005085">
    <property type="term" value="F:guanyl-nucleotide exchange factor activity"/>
    <property type="evidence" value="ECO:0007669"/>
    <property type="project" value="InterPro"/>
</dbReference>
<keyword evidence="1" id="KW-0677">Repeat</keyword>
<gene>
    <name evidence="5" type="primary">EMB506</name>
    <name evidence="5" type="ORF">SNEC2469_LOCUS1448</name>
</gene>
<proteinExistence type="predicted"/>
<dbReference type="SMART" id="SM00222">
    <property type="entry name" value="Sec7"/>
    <property type="match status" value="1"/>
</dbReference>
<dbReference type="EMBL" id="CAJNJA010005776">
    <property type="protein sequence ID" value="CAE7198412.1"/>
    <property type="molecule type" value="Genomic_DNA"/>
</dbReference>
<dbReference type="GO" id="GO:0085020">
    <property type="term" value="P:protein K6-linked ubiquitination"/>
    <property type="evidence" value="ECO:0007669"/>
    <property type="project" value="TreeGrafter"/>
</dbReference>
<accession>A0A812J5Z4</accession>
<dbReference type="InterPro" id="IPR002110">
    <property type="entry name" value="Ankyrin_rpt"/>
</dbReference>